<organism evidence="1">
    <name type="scientific">Siphoviridae sp. ctSMg55</name>
    <dbReference type="NCBI Taxonomy" id="2825509"/>
    <lineage>
        <taxon>Viruses</taxon>
        <taxon>Duplodnaviria</taxon>
        <taxon>Heunggongvirae</taxon>
        <taxon>Uroviricota</taxon>
        <taxon>Caudoviricetes</taxon>
    </lineage>
</organism>
<proteinExistence type="predicted"/>
<protein>
    <submittedName>
        <fullName evidence="1">Uncharacterized protein</fullName>
    </submittedName>
</protein>
<accession>A0A8S5V4X1</accession>
<sequence length="77" mass="9030">MKNGLYIPVETRVSVFFEKEHINCACCPFFETYSREQCRLSGEYIINKHGRGYYCRLELPEEAYEYSRETDTDTAGA</sequence>
<evidence type="ECO:0000313" key="1">
    <source>
        <dbReference type="EMBL" id="DAG01740.1"/>
    </source>
</evidence>
<name>A0A8S5V4X1_9CAUD</name>
<reference evidence="1" key="1">
    <citation type="journal article" date="2021" name="Proc. Natl. Acad. Sci. U.S.A.">
        <title>A Catalog of Tens of Thousands of Viruses from Human Metagenomes Reveals Hidden Associations with Chronic Diseases.</title>
        <authorList>
            <person name="Tisza M.J."/>
            <person name="Buck C.B."/>
        </authorList>
    </citation>
    <scope>NUCLEOTIDE SEQUENCE</scope>
    <source>
        <strain evidence="1">CtSMg55</strain>
    </source>
</reference>
<dbReference type="EMBL" id="BK016197">
    <property type="protein sequence ID" value="DAG01740.1"/>
    <property type="molecule type" value="Genomic_DNA"/>
</dbReference>